<dbReference type="GeneID" id="123038123"/>
<reference evidence="3" key="1">
    <citation type="journal article" date="2021" name="Elife">
        <title>Highly contiguous assemblies of 101 drosophilid genomes.</title>
        <authorList>
            <person name="Kim B.Y."/>
            <person name="Wang J.R."/>
            <person name="Miller D.E."/>
            <person name="Barmina O."/>
            <person name="Delaney E."/>
            <person name="Thompson A."/>
            <person name="Comeault A.A."/>
            <person name="Peede D."/>
            <person name="D'Agostino E.R."/>
            <person name="Pelaez J."/>
            <person name="Aguilar J.M."/>
            <person name="Haji D."/>
            <person name="Matsunaga T."/>
            <person name="Armstrong E.E."/>
            <person name="Zych M."/>
            <person name="Ogawa Y."/>
            <person name="Stamenkovic-Radak M."/>
            <person name="Jelic M."/>
            <person name="Veselinovic M.S."/>
            <person name="Tanaskovic M."/>
            <person name="Eric P."/>
            <person name="Gao J.J."/>
            <person name="Katoh T.K."/>
            <person name="Toda M.J."/>
            <person name="Watabe H."/>
            <person name="Watada M."/>
            <person name="Davis J.S."/>
            <person name="Moyle L.C."/>
            <person name="Manoli G."/>
            <person name="Bertolini E."/>
            <person name="Kostal V."/>
            <person name="Hawley R.S."/>
            <person name="Takahashi A."/>
            <person name="Jones C.D."/>
            <person name="Price D.K."/>
            <person name="Whiteman N."/>
            <person name="Kopp A."/>
            <person name="Matute D.R."/>
            <person name="Petrov D.A."/>
        </authorList>
    </citation>
    <scope>NUCLEOTIDE SEQUENCE [LARGE SCALE GENOMIC DNA]</scope>
</reference>
<dbReference type="RefSeq" id="XP_044317750.1">
    <property type="nucleotide sequence ID" value="XM_044461815.1"/>
</dbReference>
<dbReference type="Proteomes" id="UP001652680">
    <property type="component" value="Unassembled WGS sequence"/>
</dbReference>
<dbReference type="Gene3D" id="3.30.420.10">
    <property type="entry name" value="Ribonuclease H-like superfamily/Ribonuclease H"/>
    <property type="match status" value="1"/>
</dbReference>
<evidence type="ECO:0000313" key="2">
    <source>
        <dbReference type="EnsemblMetazoa" id="XP_044317750.1"/>
    </source>
</evidence>
<name>A0ABM5JG11_DRORH</name>
<evidence type="ECO:0000313" key="3">
    <source>
        <dbReference type="Proteomes" id="UP001652680"/>
    </source>
</evidence>
<feature type="region of interest" description="Disordered" evidence="1">
    <location>
        <begin position="167"/>
        <end position="216"/>
    </location>
</feature>
<dbReference type="InterPro" id="IPR036397">
    <property type="entry name" value="RNaseH_sf"/>
</dbReference>
<organism evidence="2 3">
    <name type="scientific">Drosophila rhopaloa</name>
    <name type="common">Fruit fly</name>
    <dbReference type="NCBI Taxonomy" id="1041015"/>
    <lineage>
        <taxon>Eukaryota</taxon>
        <taxon>Metazoa</taxon>
        <taxon>Ecdysozoa</taxon>
        <taxon>Arthropoda</taxon>
        <taxon>Hexapoda</taxon>
        <taxon>Insecta</taxon>
        <taxon>Pterygota</taxon>
        <taxon>Neoptera</taxon>
        <taxon>Endopterygota</taxon>
        <taxon>Diptera</taxon>
        <taxon>Brachycera</taxon>
        <taxon>Muscomorpha</taxon>
        <taxon>Ephydroidea</taxon>
        <taxon>Drosophilidae</taxon>
        <taxon>Drosophila</taxon>
        <taxon>Sophophora</taxon>
    </lineage>
</organism>
<reference evidence="2" key="2">
    <citation type="submission" date="2025-05" db="UniProtKB">
        <authorList>
            <consortium name="EnsemblMetazoa"/>
        </authorList>
    </citation>
    <scope>IDENTIFICATION</scope>
</reference>
<proteinExistence type="predicted"/>
<feature type="compositionally biased region" description="Polar residues" evidence="1">
    <location>
        <begin position="190"/>
        <end position="216"/>
    </location>
</feature>
<keyword evidence="3" id="KW-1185">Reference proteome</keyword>
<protein>
    <submittedName>
        <fullName evidence="2">Uncharacterized protein</fullName>
    </submittedName>
</protein>
<evidence type="ECO:0000256" key="1">
    <source>
        <dbReference type="SAM" id="MobiDB-lite"/>
    </source>
</evidence>
<sequence length="216" mass="23938">MIAQYVEIGQNTWDMLLLELSLAINTSVSESTGYSPAFLLQAREPQLPGSWYDSVTPGTVTTSSSPSEREERLKEIFQIVRNNLQKASREQGRHYNLRRRTWKPEMGSLVLVRQHHLSKAAEVFAAKLAPKFDGPYKVVAFPSPNVVRIRLPGQRKGRLANIGDLKAFFSSSTGNPEDEDSETPREDTGDQSGQPQSPNQPTAISNEGSPLSLNLS</sequence>
<accession>A0ABM5JG11</accession>
<dbReference type="EnsemblMetazoa" id="XM_044461815.1">
    <property type="protein sequence ID" value="XP_044317750.1"/>
    <property type="gene ID" value="LOC123038123"/>
</dbReference>